<feature type="transmembrane region" description="Helical" evidence="1">
    <location>
        <begin position="69"/>
        <end position="89"/>
    </location>
</feature>
<reference evidence="2 3" key="1">
    <citation type="submission" date="2023-02" db="EMBL/GenBank/DDBJ databases">
        <title>Oceanobacillus kimchii IFOP_LL358 isolated form Alexandrium catenella lab strain.</title>
        <authorList>
            <person name="Gajardo G."/>
            <person name="Ueki S."/>
            <person name="Maruyama F."/>
        </authorList>
    </citation>
    <scope>NUCLEOTIDE SEQUENCE [LARGE SCALE GENOMIC DNA]</scope>
    <source>
        <strain evidence="2 3">IFOP_LL358</strain>
    </source>
</reference>
<gene>
    <name evidence="2" type="primary">yrzE</name>
    <name evidence="2" type="ORF">MACH08_24730</name>
</gene>
<comment type="caution">
    <text evidence="2">The sequence shown here is derived from an EMBL/GenBank/DDBJ whole genome shotgun (WGS) entry which is preliminary data.</text>
</comment>
<dbReference type="NCBIfam" id="TIGR04086">
    <property type="entry name" value="TIGR04086_membr"/>
    <property type="match status" value="1"/>
</dbReference>
<dbReference type="RefSeq" id="WP_317958199.1">
    <property type="nucleotide sequence ID" value="NZ_BSKO01000001.1"/>
</dbReference>
<feature type="transmembrane region" description="Helical" evidence="1">
    <location>
        <begin position="12"/>
        <end position="34"/>
    </location>
</feature>
<dbReference type="Pfam" id="PF12670">
    <property type="entry name" value="DUF3792"/>
    <property type="match status" value="1"/>
</dbReference>
<name>A0ABQ5TLS3_9BACI</name>
<keyword evidence="1" id="KW-0472">Membrane</keyword>
<dbReference type="Proteomes" id="UP001275436">
    <property type="component" value="Unassembled WGS sequence"/>
</dbReference>
<feature type="transmembrane region" description="Helical" evidence="1">
    <location>
        <begin position="40"/>
        <end position="62"/>
    </location>
</feature>
<evidence type="ECO:0000256" key="1">
    <source>
        <dbReference type="SAM" id="Phobius"/>
    </source>
</evidence>
<keyword evidence="1" id="KW-0812">Transmembrane</keyword>
<protein>
    <submittedName>
        <fullName evidence="2">Membrane protein YrzE</fullName>
    </submittedName>
</protein>
<organism evidence="2 3">
    <name type="scientific">Oceanobacillus kimchii</name>
    <dbReference type="NCBI Taxonomy" id="746691"/>
    <lineage>
        <taxon>Bacteria</taxon>
        <taxon>Bacillati</taxon>
        <taxon>Bacillota</taxon>
        <taxon>Bacilli</taxon>
        <taxon>Bacillales</taxon>
        <taxon>Bacillaceae</taxon>
        <taxon>Oceanobacillus</taxon>
    </lineage>
</organism>
<dbReference type="EMBL" id="BSKO01000001">
    <property type="protein sequence ID" value="GLO66689.1"/>
    <property type="molecule type" value="Genomic_DNA"/>
</dbReference>
<proteinExistence type="predicted"/>
<evidence type="ECO:0000313" key="2">
    <source>
        <dbReference type="EMBL" id="GLO66689.1"/>
    </source>
</evidence>
<dbReference type="InterPro" id="IPR023804">
    <property type="entry name" value="DUF3792_TM"/>
</dbReference>
<evidence type="ECO:0000313" key="3">
    <source>
        <dbReference type="Proteomes" id="UP001275436"/>
    </source>
</evidence>
<accession>A0ABQ5TLS3</accession>
<feature type="transmembrane region" description="Helical" evidence="1">
    <location>
        <begin position="101"/>
        <end position="120"/>
    </location>
</feature>
<keyword evidence="1" id="KW-1133">Transmembrane helix</keyword>
<keyword evidence="3" id="KW-1185">Reference proteome</keyword>
<sequence>MNRNQWTALLYGWIALFGILIIASFILALLLNFTEFSESALSLVTLIIGIVALFIGGLIAGLKGKNKGWMIGAMIGVGFTLLIFLVQYLGYQQGFSLKQTAYHSLYLGVALIGGIIGVNLSGTTEVE</sequence>